<dbReference type="InterPro" id="IPR048739">
    <property type="entry name" value="CEP104_N"/>
</dbReference>
<sequence length="766" mass="87033">MATRIGYHAAFSTSEDHEHPAKELDQQGPHTRGWKSRQFCIYPQELAFKLASRTHVSKIQVLLHQLLIPEKIEFHIGDVERGKDESYANAKFTPLGSVTPSTNEESGHKAREVTAVNVDCEGLFVKLVIYKNHLNKSNRFNQDLTFNMYVDHDCVKYMQKLDARKAVAARNERFEYAKNCRDAVGLLHKAGLRLGKYHIEKRMAIEEESYDKAKLKKDHAEEYKEAVMEALRVDQLLESDGVDPKNNKTLNLELPPPPGKKKRPPTPPPEPSPPPRPKSDPLPPIPRTPDHRQNSSQRKLMAGLMVGDVGGSNPRQMSSILTDADRKAAALPIEVFGEPMVESFYSKSFIQKEEGFRNLMNSLRTEDDIRADKKTRAATFLLVRGLKDKMYTVCQQAVEALAYLTGPFANKHSLREHHPNRTSKRELSNTLEATVSELIQKLGENATRVQALASESLLQLANTAAGRGLPAVCDALAVPLRGSEYARLALARIDTLERNCRQTCPHFSSHVAEFAISALDQPSDQVRAAGSRLLVLIYPEHKRLVRSMLPSSGQVKNSSYRSLLAELDRIDGKRGVPSLRLDSPAELRAVPEDDEEEYEEEEEEEDSEEEDQYQRALRAEAEQEQREQEQERHQERHQEQEKPRPLAAENPTLSRSLRSKTMGAMLGHTSSEENGSTCVFCGATDDRFETEEGMEYHFWKSCPLLTRCKDCKQAVEVSEYTEHKLRDCKEHKNYRCCKRCQEAIPKGDYDYHVRSYQCIRKFNSGR</sequence>
<feature type="compositionally biased region" description="Basic and acidic residues" evidence="1">
    <location>
        <begin position="14"/>
        <end position="25"/>
    </location>
</feature>
<dbReference type="PANTHER" id="PTHR13371">
    <property type="entry name" value="GLYCINE-, GLUTAMATE-, THIENYLCYCLOHEXYLPIPERIDINE-BINDING PROTEIN"/>
    <property type="match status" value="1"/>
</dbReference>
<accession>A0A6A4VUE7</accession>
<dbReference type="InterPro" id="IPR016024">
    <property type="entry name" value="ARM-type_fold"/>
</dbReference>
<name>A0A6A4VUE7_AMPAM</name>
<proteinExistence type="predicted"/>
<dbReference type="OrthoDB" id="66599at2759"/>
<evidence type="ECO:0000259" key="2">
    <source>
        <dbReference type="Pfam" id="PF21038"/>
    </source>
</evidence>
<protein>
    <submittedName>
        <fullName evidence="4">Centrosomal protein</fullName>
    </submittedName>
</protein>
<dbReference type="SUPFAM" id="SSF48371">
    <property type="entry name" value="ARM repeat"/>
    <property type="match status" value="1"/>
</dbReference>
<keyword evidence="5" id="KW-1185">Reference proteome</keyword>
<gene>
    <name evidence="4" type="primary">Cep104_1</name>
    <name evidence="4" type="ORF">FJT64_000862</name>
</gene>
<feature type="compositionally biased region" description="Basic and acidic residues" evidence="1">
    <location>
        <begin position="617"/>
        <end position="644"/>
    </location>
</feature>
<dbReference type="Gene3D" id="1.25.10.10">
    <property type="entry name" value="Leucine-rich Repeat Variant"/>
    <property type="match status" value="1"/>
</dbReference>
<feature type="region of interest" description="Disordered" evidence="1">
    <location>
        <begin position="1"/>
        <end position="31"/>
    </location>
</feature>
<feature type="domain" description="Centrosomal protein CEP104 N-terminal" evidence="2">
    <location>
        <begin position="33"/>
        <end position="146"/>
    </location>
</feature>
<organism evidence="4 5">
    <name type="scientific">Amphibalanus amphitrite</name>
    <name type="common">Striped barnacle</name>
    <name type="synonym">Balanus amphitrite</name>
    <dbReference type="NCBI Taxonomy" id="1232801"/>
    <lineage>
        <taxon>Eukaryota</taxon>
        <taxon>Metazoa</taxon>
        <taxon>Ecdysozoa</taxon>
        <taxon>Arthropoda</taxon>
        <taxon>Crustacea</taxon>
        <taxon>Multicrustacea</taxon>
        <taxon>Cirripedia</taxon>
        <taxon>Thoracica</taxon>
        <taxon>Thoracicalcarea</taxon>
        <taxon>Balanomorpha</taxon>
        <taxon>Balanoidea</taxon>
        <taxon>Balanidae</taxon>
        <taxon>Amphibalaninae</taxon>
        <taxon>Amphibalanus</taxon>
    </lineage>
</organism>
<reference evidence="4 5" key="1">
    <citation type="submission" date="2019-07" db="EMBL/GenBank/DDBJ databases">
        <title>Draft genome assembly of a fouling barnacle, Amphibalanus amphitrite (Darwin, 1854): The first reference genome for Thecostraca.</title>
        <authorList>
            <person name="Kim W."/>
        </authorList>
    </citation>
    <scope>NUCLEOTIDE SEQUENCE [LARGE SCALE GENOMIC DNA]</scope>
    <source>
        <strain evidence="4">SNU_AA5</strain>
        <tissue evidence="4">Soma without cirri and trophi</tissue>
    </source>
</reference>
<feature type="compositionally biased region" description="Acidic residues" evidence="1">
    <location>
        <begin position="592"/>
        <end position="611"/>
    </location>
</feature>
<evidence type="ECO:0000259" key="3">
    <source>
        <dbReference type="Pfam" id="PF21039"/>
    </source>
</evidence>
<evidence type="ECO:0000313" key="4">
    <source>
        <dbReference type="EMBL" id="KAF0293528.1"/>
    </source>
</evidence>
<dbReference type="Pfam" id="PF21039">
    <property type="entry name" value="CEP104_ZnF"/>
    <property type="match status" value="1"/>
</dbReference>
<dbReference type="InterPro" id="IPR011989">
    <property type="entry name" value="ARM-like"/>
</dbReference>
<feature type="region of interest" description="Disordered" evidence="1">
    <location>
        <begin position="574"/>
        <end position="656"/>
    </location>
</feature>
<feature type="domain" description="Centrosomal protein CEP104 Zn finger" evidence="3">
    <location>
        <begin position="677"/>
        <end position="760"/>
    </location>
</feature>
<dbReference type="Pfam" id="PF21040">
    <property type="entry name" value="CEP104-like_TOG"/>
    <property type="match status" value="1"/>
</dbReference>
<feature type="region of interest" description="Disordered" evidence="1">
    <location>
        <begin position="239"/>
        <end position="296"/>
    </location>
</feature>
<comment type="caution">
    <text evidence="4">The sequence shown here is derived from an EMBL/GenBank/DDBJ whole genome shotgun (WGS) entry which is preliminary data.</text>
</comment>
<evidence type="ECO:0000313" key="5">
    <source>
        <dbReference type="Proteomes" id="UP000440578"/>
    </source>
</evidence>
<dbReference type="InterPro" id="IPR048738">
    <property type="entry name" value="CEP104_Znf"/>
</dbReference>
<dbReference type="GO" id="GO:0005929">
    <property type="term" value="C:cilium"/>
    <property type="evidence" value="ECO:0007669"/>
    <property type="project" value="TreeGrafter"/>
</dbReference>
<dbReference type="Gene3D" id="2.60.120.260">
    <property type="entry name" value="Galactose-binding domain-like"/>
    <property type="match status" value="1"/>
</dbReference>
<dbReference type="InterPro" id="IPR052607">
    <property type="entry name" value="CEP104-like"/>
</dbReference>
<dbReference type="Proteomes" id="UP000440578">
    <property type="component" value="Unassembled WGS sequence"/>
</dbReference>
<dbReference type="EMBL" id="VIIS01001742">
    <property type="protein sequence ID" value="KAF0293528.1"/>
    <property type="molecule type" value="Genomic_DNA"/>
</dbReference>
<dbReference type="Pfam" id="PF21038">
    <property type="entry name" value="CEP104_N"/>
    <property type="match status" value="1"/>
</dbReference>
<dbReference type="PANTHER" id="PTHR13371:SF0">
    <property type="entry name" value="CENTROSOMAL PROTEIN OF 104 KDA"/>
    <property type="match status" value="1"/>
</dbReference>
<feature type="compositionally biased region" description="Pro residues" evidence="1">
    <location>
        <begin position="265"/>
        <end position="287"/>
    </location>
</feature>
<evidence type="ECO:0000256" key="1">
    <source>
        <dbReference type="SAM" id="MobiDB-lite"/>
    </source>
</evidence>
<dbReference type="AlphaFoldDB" id="A0A6A4VUE7"/>